<gene>
    <name evidence="12" type="ORF">H9870_12680</name>
</gene>
<dbReference type="GO" id="GO:0046983">
    <property type="term" value="F:protein dimerization activity"/>
    <property type="evidence" value="ECO:0007669"/>
    <property type="project" value="InterPro"/>
</dbReference>
<evidence type="ECO:0000256" key="8">
    <source>
        <dbReference type="ARBA" id="ARBA00023012"/>
    </source>
</evidence>
<keyword evidence="10" id="KW-0812">Transmembrane</keyword>
<dbReference type="GO" id="GO:0016020">
    <property type="term" value="C:membrane"/>
    <property type="evidence" value="ECO:0007669"/>
    <property type="project" value="InterPro"/>
</dbReference>
<evidence type="ECO:0000256" key="10">
    <source>
        <dbReference type="SAM" id="Phobius"/>
    </source>
</evidence>
<dbReference type="PANTHER" id="PTHR24421:SF10">
    <property type="entry name" value="NITRATE_NITRITE SENSOR PROTEIN NARQ"/>
    <property type="match status" value="1"/>
</dbReference>
<keyword evidence="3" id="KW-0597">Phosphoprotein</keyword>
<comment type="caution">
    <text evidence="12">The sequence shown here is derived from an EMBL/GenBank/DDBJ whole genome shotgun (WGS) entry which is preliminary data.</text>
</comment>
<evidence type="ECO:0000256" key="4">
    <source>
        <dbReference type="ARBA" id="ARBA00022679"/>
    </source>
</evidence>
<keyword evidence="4" id="KW-0808">Transferase</keyword>
<reference evidence="12" key="1">
    <citation type="journal article" date="2021" name="PeerJ">
        <title>Extensive microbial diversity within the chicken gut microbiome revealed by metagenomics and culture.</title>
        <authorList>
            <person name="Gilroy R."/>
            <person name="Ravi A."/>
            <person name="Getino M."/>
            <person name="Pursley I."/>
            <person name="Horton D.L."/>
            <person name="Alikhan N.F."/>
            <person name="Baker D."/>
            <person name="Gharbi K."/>
            <person name="Hall N."/>
            <person name="Watson M."/>
            <person name="Adriaenssens E.M."/>
            <person name="Foster-Nyarko E."/>
            <person name="Jarju S."/>
            <person name="Secka A."/>
            <person name="Antonio M."/>
            <person name="Oren A."/>
            <person name="Chaudhuri R.R."/>
            <person name="La Ragione R."/>
            <person name="Hildebrand F."/>
            <person name="Pallen M.J."/>
        </authorList>
    </citation>
    <scope>NUCLEOTIDE SEQUENCE</scope>
    <source>
        <strain evidence="12">CHK32-1732</strain>
    </source>
</reference>
<dbReference type="Gene3D" id="3.30.565.10">
    <property type="entry name" value="Histidine kinase-like ATPase, C-terminal domain"/>
    <property type="match status" value="1"/>
</dbReference>
<keyword evidence="6" id="KW-0418">Kinase</keyword>
<name>A0A9D1RRN4_9CORY</name>
<reference evidence="12" key="2">
    <citation type="submission" date="2021-04" db="EMBL/GenBank/DDBJ databases">
        <authorList>
            <person name="Gilroy R."/>
        </authorList>
    </citation>
    <scope>NUCLEOTIDE SEQUENCE</scope>
    <source>
        <strain evidence="12">CHK32-1732</strain>
    </source>
</reference>
<organism evidence="12 13">
    <name type="scientific">Candidatus Corynebacterium avicola</name>
    <dbReference type="NCBI Taxonomy" id="2838527"/>
    <lineage>
        <taxon>Bacteria</taxon>
        <taxon>Bacillati</taxon>
        <taxon>Actinomycetota</taxon>
        <taxon>Actinomycetes</taxon>
        <taxon>Mycobacteriales</taxon>
        <taxon>Corynebacteriaceae</taxon>
        <taxon>Corynebacterium</taxon>
    </lineage>
</organism>
<evidence type="ECO:0000256" key="9">
    <source>
        <dbReference type="SAM" id="MobiDB-lite"/>
    </source>
</evidence>
<accession>A0A9D1RRN4</accession>
<dbReference type="Gene3D" id="1.20.5.1930">
    <property type="match status" value="1"/>
</dbReference>
<feature type="transmembrane region" description="Helical" evidence="10">
    <location>
        <begin position="15"/>
        <end position="34"/>
    </location>
</feature>
<evidence type="ECO:0000313" key="12">
    <source>
        <dbReference type="EMBL" id="HIW92499.1"/>
    </source>
</evidence>
<dbReference type="Proteomes" id="UP000824190">
    <property type="component" value="Unassembled WGS sequence"/>
</dbReference>
<protein>
    <recommendedName>
        <fullName evidence="2">histidine kinase</fullName>
        <ecNumber evidence="2">2.7.13.3</ecNumber>
    </recommendedName>
</protein>
<proteinExistence type="predicted"/>
<dbReference type="EC" id="2.7.13.3" evidence="2"/>
<dbReference type="SUPFAM" id="SSF103473">
    <property type="entry name" value="MFS general substrate transporter"/>
    <property type="match status" value="1"/>
</dbReference>
<evidence type="ECO:0000256" key="3">
    <source>
        <dbReference type="ARBA" id="ARBA00022553"/>
    </source>
</evidence>
<feature type="region of interest" description="Disordered" evidence="9">
    <location>
        <begin position="261"/>
        <end position="282"/>
    </location>
</feature>
<evidence type="ECO:0000256" key="2">
    <source>
        <dbReference type="ARBA" id="ARBA00012438"/>
    </source>
</evidence>
<keyword evidence="5" id="KW-0547">Nucleotide-binding</keyword>
<dbReference type="PANTHER" id="PTHR24421">
    <property type="entry name" value="NITRATE/NITRITE SENSOR PROTEIN NARX-RELATED"/>
    <property type="match status" value="1"/>
</dbReference>
<sequence>MTPPTTTATVTARDVRAAVIYVVAVLVLFLAGISDDPLLGVLLTDGPLWPGTVSLVLMLVCAAVTAFRTARPVVLLAFVVPVALAELFLGTQTSAYLLIVEALWAPVARGSWRLARATTIVGVVVAVILGAVFLAAGVVSLPWTTAAVVAGLIIVVVVFTPLAWAWEVRHHRMAQEAAENLAVAEHALAGERAAREVEADRLRIAHDLHDVVAGHLSAVTLHTSLAAELEDEEARDRSLETARGSAEAALHDLRSVIDVLSRSGSGEEPGGSPGGGTAQTTLSWDILRRRLGEDATVEITEEVDEVPVGVRTTMLHIAAEAVTNANRHGETPRSLQVGVEDGEMIMRCVNALATIPPASSSAPTLGLRTMSNRAAMVSGTVQAGPTGEPGEELWTVSARLPVNPDTLEDGD</sequence>
<dbReference type="InterPro" id="IPR036890">
    <property type="entry name" value="HATPase_C_sf"/>
</dbReference>
<evidence type="ECO:0000313" key="13">
    <source>
        <dbReference type="Proteomes" id="UP000824190"/>
    </source>
</evidence>
<keyword evidence="10" id="KW-0472">Membrane</keyword>
<dbReference type="AlphaFoldDB" id="A0A9D1RRN4"/>
<keyword evidence="10" id="KW-1133">Transmembrane helix</keyword>
<feature type="transmembrane region" description="Helical" evidence="10">
    <location>
        <begin position="145"/>
        <end position="166"/>
    </location>
</feature>
<evidence type="ECO:0000256" key="5">
    <source>
        <dbReference type="ARBA" id="ARBA00022741"/>
    </source>
</evidence>
<dbReference type="EMBL" id="DXGC01000107">
    <property type="protein sequence ID" value="HIW92499.1"/>
    <property type="molecule type" value="Genomic_DNA"/>
</dbReference>
<dbReference type="Pfam" id="PF07730">
    <property type="entry name" value="HisKA_3"/>
    <property type="match status" value="1"/>
</dbReference>
<dbReference type="InterPro" id="IPR050482">
    <property type="entry name" value="Sensor_HK_TwoCompSys"/>
</dbReference>
<dbReference type="GO" id="GO:0000155">
    <property type="term" value="F:phosphorelay sensor kinase activity"/>
    <property type="evidence" value="ECO:0007669"/>
    <property type="project" value="InterPro"/>
</dbReference>
<evidence type="ECO:0000259" key="11">
    <source>
        <dbReference type="Pfam" id="PF07730"/>
    </source>
</evidence>
<feature type="compositionally biased region" description="Gly residues" evidence="9">
    <location>
        <begin position="267"/>
        <end position="277"/>
    </location>
</feature>
<feature type="transmembrane region" description="Helical" evidence="10">
    <location>
        <begin position="46"/>
        <end position="67"/>
    </location>
</feature>
<evidence type="ECO:0000256" key="7">
    <source>
        <dbReference type="ARBA" id="ARBA00022840"/>
    </source>
</evidence>
<feature type="transmembrane region" description="Helical" evidence="10">
    <location>
        <begin position="73"/>
        <end position="99"/>
    </location>
</feature>
<evidence type="ECO:0000256" key="1">
    <source>
        <dbReference type="ARBA" id="ARBA00000085"/>
    </source>
</evidence>
<feature type="domain" description="Signal transduction histidine kinase subgroup 3 dimerisation and phosphoacceptor" evidence="11">
    <location>
        <begin position="201"/>
        <end position="261"/>
    </location>
</feature>
<dbReference type="InterPro" id="IPR036259">
    <property type="entry name" value="MFS_trans_sf"/>
</dbReference>
<dbReference type="InterPro" id="IPR011712">
    <property type="entry name" value="Sig_transdc_His_kin_sub3_dim/P"/>
</dbReference>
<keyword evidence="7" id="KW-0067">ATP-binding</keyword>
<keyword evidence="8" id="KW-0902">Two-component regulatory system</keyword>
<evidence type="ECO:0000256" key="6">
    <source>
        <dbReference type="ARBA" id="ARBA00022777"/>
    </source>
</evidence>
<comment type="catalytic activity">
    <reaction evidence="1">
        <text>ATP + protein L-histidine = ADP + protein N-phospho-L-histidine.</text>
        <dbReference type="EC" id="2.7.13.3"/>
    </reaction>
</comment>
<feature type="transmembrane region" description="Helical" evidence="10">
    <location>
        <begin position="120"/>
        <end position="139"/>
    </location>
</feature>
<dbReference type="GO" id="GO:0005524">
    <property type="term" value="F:ATP binding"/>
    <property type="evidence" value="ECO:0007669"/>
    <property type="project" value="UniProtKB-KW"/>
</dbReference>